<evidence type="ECO:0000313" key="3">
    <source>
        <dbReference type="Proteomes" id="UP000194577"/>
    </source>
</evidence>
<evidence type="ECO:0000256" key="1">
    <source>
        <dbReference type="SAM" id="Phobius"/>
    </source>
</evidence>
<feature type="transmembrane region" description="Helical" evidence="1">
    <location>
        <begin position="34"/>
        <end position="53"/>
    </location>
</feature>
<comment type="caution">
    <text evidence="2">The sequence shown here is derived from an EMBL/GenBank/DDBJ whole genome shotgun (WGS) entry which is preliminary data.</text>
</comment>
<keyword evidence="1" id="KW-0812">Transmembrane</keyword>
<feature type="transmembrane region" description="Helical" evidence="1">
    <location>
        <begin position="92"/>
        <end position="111"/>
    </location>
</feature>
<protein>
    <submittedName>
        <fullName evidence="2">Uncharacterized protein</fullName>
    </submittedName>
</protein>
<evidence type="ECO:0000313" key="2">
    <source>
        <dbReference type="EMBL" id="PHP53683.1"/>
    </source>
</evidence>
<sequence length="122" mass="13125">MFVAMVVMVAAPMYLALAAVTLLDIGRPKYGGLTLVWLPPVLMLAWLAAVILWGDFVSKSHVGQFLGEALELVVQVSAMALIGVLLVEPLPAVLVFGATALVSFLLLYWLYGKIPTPEGDDR</sequence>
<accession>A0ABX4MDU6</accession>
<keyword evidence="1" id="KW-1133">Transmembrane helix</keyword>
<gene>
    <name evidence="2" type="ORF">BW737_000915</name>
</gene>
<keyword evidence="1" id="KW-0472">Membrane</keyword>
<reference evidence="2 3" key="1">
    <citation type="submission" date="2017-10" db="EMBL/GenBank/DDBJ databases">
        <title>Draft genome sequence of cellulolytic Actinomyces sp CtC72 isolated from cattle rumen fluid.</title>
        <authorList>
            <person name="Joshi A.J."/>
            <person name="Vasudevan G."/>
            <person name="Lanjekar V.B."/>
            <person name="Hivarkar S."/>
            <person name="Engineer A."/>
            <person name="Pore S.D."/>
            <person name="Dhakephalkar P.K."/>
            <person name="Dagar S."/>
        </authorList>
    </citation>
    <scope>NUCLEOTIDE SEQUENCE [LARGE SCALE GENOMIC DNA]</scope>
    <source>
        <strain evidence="3">CtC72</strain>
    </source>
</reference>
<dbReference type="Proteomes" id="UP000194577">
    <property type="component" value="Unassembled WGS sequence"/>
</dbReference>
<dbReference type="EMBL" id="MTPX02000008">
    <property type="protein sequence ID" value="PHP53683.1"/>
    <property type="molecule type" value="Genomic_DNA"/>
</dbReference>
<organism evidence="2 3">
    <name type="scientific">Actinomyces ruminis</name>
    <dbReference type="NCBI Taxonomy" id="1937003"/>
    <lineage>
        <taxon>Bacteria</taxon>
        <taxon>Bacillati</taxon>
        <taxon>Actinomycetota</taxon>
        <taxon>Actinomycetes</taxon>
        <taxon>Actinomycetales</taxon>
        <taxon>Actinomycetaceae</taxon>
        <taxon>Actinomyces</taxon>
    </lineage>
</organism>
<keyword evidence="3" id="KW-1185">Reference proteome</keyword>
<proteinExistence type="predicted"/>
<name>A0ABX4MDU6_9ACTO</name>
<feature type="transmembrane region" description="Helical" evidence="1">
    <location>
        <begin position="65"/>
        <end position="86"/>
    </location>
</feature>